<keyword evidence="2" id="KW-1185">Reference proteome</keyword>
<gene>
    <name evidence="1" type="ORF">DFP75_101125</name>
</gene>
<accession>A0A318V873</accession>
<dbReference type="EMBL" id="QKLW01000001">
    <property type="protein sequence ID" value="PYF84100.1"/>
    <property type="molecule type" value="Genomic_DNA"/>
</dbReference>
<comment type="caution">
    <text evidence="1">The sequence shown here is derived from an EMBL/GenBank/DDBJ whole genome shotgun (WGS) entry which is preliminary data.</text>
</comment>
<dbReference type="AlphaFoldDB" id="A0A318V873"/>
<dbReference type="RefSeq" id="WP_146219949.1">
    <property type="nucleotide sequence ID" value="NZ_QKLW01000001.1"/>
</dbReference>
<evidence type="ECO:0000313" key="2">
    <source>
        <dbReference type="Proteomes" id="UP000247551"/>
    </source>
</evidence>
<dbReference type="Proteomes" id="UP000247551">
    <property type="component" value="Unassembled WGS sequence"/>
</dbReference>
<name>A0A318V873_9GAMM</name>
<evidence type="ECO:0000313" key="1">
    <source>
        <dbReference type="EMBL" id="PYF84100.1"/>
    </source>
</evidence>
<sequence>MDIDPELDTGEVLNQQTLFFLIRVQLGSSVTLTLIIGRVCAVRTIVSILLFCGDVLLDIMSSKIYLSKTDTFMLEGY</sequence>
<organism evidence="1 2">
    <name type="scientific">Marinomonas alcarazii</name>
    <dbReference type="NCBI Taxonomy" id="491949"/>
    <lineage>
        <taxon>Bacteria</taxon>
        <taxon>Pseudomonadati</taxon>
        <taxon>Pseudomonadota</taxon>
        <taxon>Gammaproteobacteria</taxon>
        <taxon>Oceanospirillales</taxon>
        <taxon>Oceanospirillaceae</taxon>
        <taxon>Marinomonas</taxon>
    </lineage>
</organism>
<protein>
    <submittedName>
        <fullName evidence="1">Uncharacterized protein</fullName>
    </submittedName>
</protein>
<proteinExistence type="predicted"/>
<reference evidence="1 2" key="1">
    <citation type="submission" date="2018-06" db="EMBL/GenBank/DDBJ databases">
        <title>Genomic Encyclopedia of Type Strains, Phase III (KMG-III): the genomes of soil and plant-associated and newly described type strains.</title>
        <authorList>
            <person name="Whitman W."/>
        </authorList>
    </citation>
    <scope>NUCLEOTIDE SEQUENCE [LARGE SCALE GENOMIC DNA]</scope>
    <source>
        <strain evidence="1 2">CECT 7730</strain>
    </source>
</reference>